<keyword evidence="7" id="KW-1185">Reference proteome</keyword>
<reference evidence="6 7" key="1">
    <citation type="submission" date="2018-10" db="EMBL/GenBank/DDBJ databases">
        <title>Isolation from cow dung.</title>
        <authorList>
            <person name="Ling L."/>
        </authorList>
    </citation>
    <scope>NUCLEOTIDE SEQUENCE [LARGE SCALE GENOMIC DNA]</scope>
    <source>
        <strain evidence="6 7">NEAU-LL90</strain>
    </source>
</reference>
<dbReference type="InterPro" id="IPR051923">
    <property type="entry name" value="Glycosyl_Hydrolase_39"/>
</dbReference>
<dbReference type="EMBL" id="RFFH01000015">
    <property type="protein sequence ID" value="RMI29260.1"/>
    <property type="molecule type" value="Genomic_DNA"/>
</dbReference>
<comment type="caution">
    <text evidence="6">The sequence shown here is derived from an EMBL/GenBank/DDBJ whole genome shotgun (WGS) entry which is preliminary data.</text>
</comment>
<evidence type="ECO:0000259" key="5">
    <source>
        <dbReference type="Pfam" id="PF01229"/>
    </source>
</evidence>
<dbReference type="Proteomes" id="UP000279275">
    <property type="component" value="Unassembled WGS sequence"/>
</dbReference>
<evidence type="ECO:0000256" key="1">
    <source>
        <dbReference type="ARBA" id="ARBA00008875"/>
    </source>
</evidence>
<dbReference type="Pfam" id="PF01229">
    <property type="entry name" value="Glyco_hydro_39"/>
    <property type="match status" value="1"/>
</dbReference>
<dbReference type="GO" id="GO:0004553">
    <property type="term" value="F:hydrolase activity, hydrolyzing O-glycosyl compounds"/>
    <property type="evidence" value="ECO:0007669"/>
    <property type="project" value="TreeGrafter"/>
</dbReference>
<feature type="signal peptide" evidence="4">
    <location>
        <begin position="1"/>
        <end position="30"/>
    </location>
</feature>
<evidence type="ECO:0000256" key="4">
    <source>
        <dbReference type="SAM" id="SignalP"/>
    </source>
</evidence>
<dbReference type="PANTHER" id="PTHR12631">
    <property type="entry name" value="ALPHA-L-IDURONIDASE"/>
    <property type="match status" value="1"/>
</dbReference>
<accession>A0A3M2KXS7</accession>
<feature type="domain" description="Glycosyl hydrolases family 39 N-terminal catalytic" evidence="5">
    <location>
        <begin position="118"/>
        <end position="324"/>
    </location>
</feature>
<keyword evidence="3" id="KW-0326">Glycosidase</keyword>
<evidence type="ECO:0000256" key="2">
    <source>
        <dbReference type="ARBA" id="ARBA00022801"/>
    </source>
</evidence>
<comment type="similarity">
    <text evidence="1">Belongs to the glycosyl hydrolase 39 family.</text>
</comment>
<gene>
    <name evidence="6" type="ORF">EBN03_26305</name>
</gene>
<keyword evidence="4" id="KW-0732">Signal</keyword>
<feature type="chain" id="PRO_5018274436" description="Glycosyl hydrolases family 39 N-terminal catalytic domain-containing protein" evidence="4">
    <location>
        <begin position="31"/>
        <end position="460"/>
    </location>
</feature>
<organism evidence="6 7">
    <name type="scientific">Nocardia stercoris</name>
    <dbReference type="NCBI Taxonomy" id="2483361"/>
    <lineage>
        <taxon>Bacteria</taxon>
        <taxon>Bacillati</taxon>
        <taxon>Actinomycetota</taxon>
        <taxon>Actinomycetes</taxon>
        <taxon>Mycobacteriales</taxon>
        <taxon>Nocardiaceae</taxon>
        <taxon>Nocardia</taxon>
    </lineage>
</organism>
<sequence length="460" mass="47881">MVDHTPVMRMVVVACCVAVLGLSAPGIGSAEPAATAVTVHPAQRTGVIQPELVGSNEPVEEPDSVKDASDPLMRQLAPSWVRTFAHFDLSFGGRPNYDCASGAWDSGPLDRENAHIRAQGAQPVVVVGYAPACINGAGPGQPVFAASPLEHADKWNSLVATMAVHEIADGVRTFEIWNEPDTSLAFSPITYPQLYADTVGVLEHVAAAAGVRIEVGGPALAVGTDPLVAEPFLASVAALGLPLDFVSWHWYSELVCTPSGCPVPDPHTFADQSRTMRAAVAKYAGLHPKLWISEWNLSSAGDSRAAQPYGGAYVATALMGMQQAGLDRSCLFLTANDPGFALIEDGGTRPGPEYAAMAFWRALAPNQVAADISSGPADLATIASTGDDGRVTVLLSNFSANGTSVTGPVTVRVPGGDYQWTESVIDTAHTGEVAAGGTGEAATVDLAAETTVLLTFTPRR</sequence>
<dbReference type="InterPro" id="IPR049166">
    <property type="entry name" value="GH39_cat"/>
</dbReference>
<protein>
    <recommendedName>
        <fullName evidence="5">Glycosyl hydrolases family 39 N-terminal catalytic domain-containing protein</fullName>
    </recommendedName>
</protein>
<dbReference type="AlphaFoldDB" id="A0A3M2KXS7"/>
<proteinExistence type="inferred from homology"/>
<dbReference type="PANTHER" id="PTHR12631:SF10">
    <property type="entry name" value="BETA-XYLOSIDASE-LIKE PROTEIN-RELATED"/>
    <property type="match status" value="1"/>
</dbReference>
<dbReference type="Gene3D" id="3.20.20.80">
    <property type="entry name" value="Glycosidases"/>
    <property type="match status" value="1"/>
</dbReference>
<evidence type="ECO:0000313" key="6">
    <source>
        <dbReference type="EMBL" id="RMI29260.1"/>
    </source>
</evidence>
<name>A0A3M2KXS7_9NOCA</name>
<keyword evidence="2" id="KW-0378">Hydrolase</keyword>
<evidence type="ECO:0000256" key="3">
    <source>
        <dbReference type="ARBA" id="ARBA00023295"/>
    </source>
</evidence>
<dbReference type="InterPro" id="IPR017853">
    <property type="entry name" value="GH"/>
</dbReference>
<dbReference type="SUPFAM" id="SSF51445">
    <property type="entry name" value="(Trans)glycosidases"/>
    <property type="match status" value="1"/>
</dbReference>
<evidence type="ECO:0000313" key="7">
    <source>
        <dbReference type="Proteomes" id="UP000279275"/>
    </source>
</evidence>